<dbReference type="InterPro" id="IPR000172">
    <property type="entry name" value="GMC_OxRdtase_N"/>
</dbReference>
<dbReference type="Pfam" id="PF05199">
    <property type="entry name" value="GMC_oxred_C"/>
    <property type="match status" value="2"/>
</dbReference>
<evidence type="ECO:0000313" key="5">
    <source>
        <dbReference type="Proteomes" id="UP000668214"/>
    </source>
</evidence>
<dbReference type="GO" id="GO:0016614">
    <property type="term" value="F:oxidoreductase activity, acting on CH-OH group of donors"/>
    <property type="evidence" value="ECO:0007669"/>
    <property type="project" value="InterPro"/>
</dbReference>
<feature type="chain" id="PRO_5032332726" evidence="2">
    <location>
        <begin position="20"/>
        <end position="1271"/>
    </location>
</feature>
<reference evidence="4" key="1">
    <citation type="submission" date="2020-02" db="EMBL/GenBank/DDBJ databases">
        <title>Relaxed selection underlies rapid genomic changes in the transitions from sociality to social parasitism in ants.</title>
        <authorList>
            <person name="Bi X."/>
        </authorList>
    </citation>
    <scope>NUCLEOTIDE SEQUENCE</scope>
    <source>
        <strain evidence="4">BGI-DK2014c</strain>
        <tissue evidence="4">Whole body</tissue>
    </source>
</reference>
<evidence type="ECO:0000256" key="1">
    <source>
        <dbReference type="ARBA" id="ARBA00010790"/>
    </source>
</evidence>
<comment type="similarity">
    <text evidence="1">Belongs to the GMC oxidoreductase family.</text>
</comment>
<dbReference type="PANTHER" id="PTHR11552">
    <property type="entry name" value="GLUCOSE-METHANOL-CHOLINE GMC OXIDOREDUCTASE"/>
    <property type="match status" value="1"/>
</dbReference>
<feature type="signal peptide" evidence="2">
    <location>
        <begin position="1"/>
        <end position="19"/>
    </location>
</feature>
<evidence type="ECO:0000313" key="4">
    <source>
        <dbReference type="EMBL" id="KAG5308965.1"/>
    </source>
</evidence>
<dbReference type="SUPFAM" id="SSF51905">
    <property type="entry name" value="FAD/NAD(P)-binding domain"/>
    <property type="match status" value="2"/>
</dbReference>
<sequence>MPSLLYLLSVAAVIVPLQSSRQPIMNKYHNLYGNNMSGHDLTNIFGFGIGVLNFLQQGQHYLNQEVPDMVPQFGAMYDFVVIGAGTAGATIAARLSEIHQVEVLLIEAGTKENFLMDIPLLVHMLQLSNDINWKYQTKSSNKYCLGMEGNRCNWPRGKVMGGSSVLNYMIATRGGAEDYDRWAKMGNEGWAYKDVLKYFKKLETIDIPELQSDTTYHGTKGPLHISYPIFHTPLAKAFLDAGKELGYPLLDYNGKNMIGFSYAQSTLINGTRMSSNRAYLHPARNRRNLHVTRESKVKKILIDRHTNRAIGVEFIKHRRIIRVFASKEIILCAGAIGSPQLLMLSGIGPAKHLSELGINVVRDLPVGENLMDHVAFGDLTWTIDEPVSIRLNDMINPTYPYMKDFLMRQLGPLTVPGACEALAFIDTKHSTKLHGLPDIELLFIGGGLKGEIILPTVMGLNNAIRQMWNKYTTTYGWTILPMLLKPKSRGWIRLLANDINVKPEIVPNYFDNPEDVKTMINGIKAAISVGQTEAMKLYNSRLINDTLPTCKNYKYDSYDYWECAMRTTSLTIYHYSGTCKMGSKEDPTAVVDPRLKVIGVQGLRVADGSIMPEIISAHTNVPIFMIAEKLADMVKEDWGYLNKSDTGRHAKNNRSIATRYKRCNTLYSMRTLWLFIIIVTTSSAHNFLDIVKNYIHSFGKEEKFTSNSKYDFIIVGAGSSGSVLANRLSENKKWKILLLEAGYMPNFLNRIPIFVGYFQLTGYNWGYNVEPQKNACLGMVNRQCSWPRGRGLGGTSILNYMIHTRGNKLDYDKWASLGNVGWSYTDVLPYFKKSERFNIPGFKNSSYHNENGYLYVEHVPYHTKLATAFLNAGQELEYKIVDYNGQDQKGFSYIQVNIGHGKRCTGATAYLEQINRPNLEIITGARVTKILIDADKRAYGVEYIKDTVWKKVTCSKEVLLSAGTIDSAKLLMLSGIGPKEHLEELNIPVIQDSKVGYSMYEHVGFLGLTFMVNQSESLLQNRLVFNPNVFLEYLLYKRGPITIPGGAEALAFISTKYASDKRPDVELLFVSGSLHSDNGQVLKKILRISDDLYDTVYKPIEEQDAWSIWPIVQHPRSVGRLTLQSKDPFKPPKMDPNFFSHSADIEIILEGIKHAINISKTKTFQAYGSRLHDLKIPGCKRFEFASDDYWRCAIKHLPSMMNHEIGTVKMGPQTDTYAVVDPQLRVYGIKALRVVDASIMPMIPNGHVNAGIYMIGEKAADMIKESWKSEW</sequence>
<accession>A0A836EWV5</accession>
<evidence type="ECO:0000259" key="3">
    <source>
        <dbReference type="PROSITE" id="PS00624"/>
    </source>
</evidence>
<dbReference type="GO" id="GO:0050660">
    <property type="term" value="F:flavin adenine dinucleotide binding"/>
    <property type="evidence" value="ECO:0007669"/>
    <property type="project" value="InterPro"/>
</dbReference>
<feature type="domain" description="Glucose-methanol-choline oxidoreductase N-terminal" evidence="3">
    <location>
        <begin position="334"/>
        <end position="348"/>
    </location>
</feature>
<feature type="non-terminal residue" evidence="4">
    <location>
        <position position="1271"/>
    </location>
</feature>
<dbReference type="Pfam" id="PF00732">
    <property type="entry name" value="GMC_oxred_N"/>
    <property type="match status" value="2"/>
</dbReference>
<proteinExistence type="inferred from homology"/>
<keyword evidence="5" id="KW-1185">Reference proteome</keyword>
<dbReference type="InterPro" id="IPR012132">
    <property type="entry name" value="GMC_OxRdtase"/>
</dbReference>
<comment type="caution">
    <text evidence="4">The sequence shown here is derived from an EMBL/GenBank/DDBJ whole genome shotgun (WGS) entry which is preliminary data.</text>
</comment>
<dbReference type="AlphaFoldDB" id="A0A836EWV5"/>
<dbReference type="PROSITE" id="PS00624">
    <property type="entry name" value="GMC_OXRED_2"/>
    <property type="match status" value="1"/>
</dbReference>
<keyword evidence="2" id="KW-0732">Signal</keyword>
<evidence type="ECO:0000256" key="2">
    <source>
        <dbReference type="SAM" id="SignalP"/>
    </source>
</evidence>
<dbReference type="Proteomes" id="UP000668214">
    <property type="component" value="Unassembled WGS sequence"/>
</dbReference>
<organism evidence="4 5">
    <name type="scientific">Pseudoatta argentina</name>
    <dbReference type="NCBI Taxonomy" id="621737"/>
    <lineage>
        <taxon>Eukaryota</taxon>
        <taxon>Metazoa</taxon>
        <taxon>Ecdysozoa</taxon>
        <taxon>Arthropoda</taxon>
        <taxon>Hexapoda</taxon>
        <taxon>Insecta</taxon>
        <taxon>Pterygota</taxon>
        <taxon>Neoptera</taxon>
        <taxon>Endopterygota</taxon>
        <taxon>Hymenoptera</taxon>
        <taxon>Apocrita</taxon>
        <taxon>Aculeata</taxon>
        <taxon>Formicoidea</taxon>
        <taxon>Formicidae</taxon>
        <taxon>Myrmicinae</taxon>
        <taxon>Pseudoatta</taxon>
    </lineage>
</organism>
<dbReference type="InterPro" id="IPR007867">
    <property type="entry name" value="GMC_OxRtase_C"/>
</dbReference>
<gene>
    <name evidence="4" type="primary">Gld_13</name>
    <name evidence="4" type="ORF">G6Z78_0011149</name>
</gene>
<dbReference type="Gene3D" id="3.30.560.10">
    <property type="entry name" value="Glucose Oxidase, domain 3"/>
    <property type="match status" value="2"/>
</dbReference>
<protein>
    <submittedName>
        <fullName evidence="4">DHGL dehydrogenase</fullName>
    </submittedName>
</protein>
<dbReference type="InterPro" id="IPR036188">
    <property type="entry name" value="FAD/NAD-bd_sf"/>
</dbReference>
<dbReference type="SUPFAM" id="SSF54373">
    <property type="entry name" value="FAD-linked reductases, C-terminal domain"/>
    <property type="match status" value="2"/>
</dbReference>
<name>A0A836EWV5_9HYME</name>
<dbReference type="Gene3D" id="3.50.50.60">
    <property type="entry name" value="FAD/NAD(P)-binding domain"/>
    <property type="match status" value="2"/>
</dbReference>
<dbReference type="EMBL" id="JAANIA010002862">
    <property type="protein sequence ID" value="KAG5308965.1"/>
    <property type="molecule type" value="Genomic_DNA"/>
</dbReference>
<feature type="non-terminal residue" evidence="4">
    <location>
        <position position="1"/>
    </location>
</feature>
<dbReference type="PANTHER" id="PTHR11552:SF158">
    <property type="entry name" value="GH23626P-RELATED"/>
    <property type="match status" value="1"/>
</dbReference>